<protein>
    <submittedName>
        <fullName evidence="1">Uncharacterized protein</fullName>
    </submittedName>
</protein>
<dbReference type="OrthoDB" id="10546094at2759"/>
<dbReference type="VEuPathDB" id="AmoebaDB:NfTy_055780"/>
<evidence type="ECO:0000313" key="1">
    <source>
        <dbReference type="EMBL" id="KAF0978377.1"/>
    </source>
</evidence>
<dbReference type="VEuPathDB" id="AmoebaDB:NF0114260"/>
<dbReference type="EMBL" id="VFQX01000030">
    <property type="protein sequence ID" value="KAF0978377.1"/>
    <property type="molecule type" value="Genomic_DNA"/>
</dbReference>
<dbReference type="VEuPathDB" id="AmoebaDB:FDP41_002892"/>
<reference evidence="1 2" key="1">
    <citation type="journal article" date="2019" name="Sci. Rep.">
        <title>Nanopore sequencing improves the draft genome of the human pathogenic amoeba Naegleria fowleri.</title>
        <authorList>
            <person name="Liechti N."/>
            <person name="Schurch N."/>
            <person name="Bruggmann R."/>
            <person name="Wittwer M."/>
        </authorList>
    </citation>
    <scope>NUCLEOTIDE SEQUENCE [LARGE SCALE GENOMIC DNA]</scope>
    <source>
        <strain evidence="1 2">ATCC 30894</strain>
    </source>
</reference>
<comment type="caution">
    <text evidence="1">The sequence shown here is derived from an EMBL/GenBank/DDBJ whole genome shotgun (WGS) entry which is preliminary data.</text>
</comment>
<gene>
    <name evidence="1" type="ORF">FDP41_002892</name>
</gene>
<dbReference type="RefSeq" id="XP_044563090.1">
    <property type="nucleotide sequence ID" value="XM_044706136.1"/>
</dbReference>
<dbReference type="Proteomes" id="UP000444721">
    <property type="component" value="Unassembled WGS sequence"/>
</dbReference>
<organism evidence="1 2">
    <name type="scientific">Naegleria fowleri</name>
    <name type="common">Brain eating amoeba</name>
    <dbReference type="NCBI Taxonomy" id="5763"/>
    <lineage>
        <taxon>Eukaryota</taxon>
        <taxon>Discoba</taxon>
        <taxon>Heterolobosea</taxon>
        <taxon>Tetramitia</taxon>
        <taxon>Eutetramitia</taxon>
        <taxon>Vahlkampfiidae</taxon>
        <taxon>Naegleria</taxon>
    </lineage>
</organism>
<sequence>MFEVANGDFKRAQFYSNILRFFVTQVKQIESKNLPIQPRMKKFVQIANFLQMSLETSSAIDVENPLAIAKFFPNMVFADTGMQELSKLTERLAKLEKDKLDEYFSVIDMVTQVVHEHMKIQDEAGDKRPVLDMMKVIVRNGMKLVAVLTVDWNNWEKIMLYSSNITHLSESEYFMLIPSAAVSHIANASKQHLRVLSMMKLGCFPTSVLETYLGIPRFKSTQHFERTFR</sequence>
<proteinExistence type="predicted"/>
<evidence type="ECO:0000313" key="2">
    <source>
        <dbReference type="Proteomes" id="UP000444721"/>
    </source>
</evidence>
<dbReference type="GeneID" id="68110110"/>
<dbReference type="AlphaFoldDB" id="A0A6A5BMW2"/>
<keyword evidence="2" id="KW-1185">Reference proteome</keyword>
<accession>A0A6A5BMW2</accession>
<name>A0A6A5BMW2_NAEFO</name>